<reference evidence="2" key="1">
    <citation type="submission" date="2020-09" db="EMBL/GenBank/DDBJ databases">
        <title>Pelagicoccus enzymogenes sp. nov. with an EPS production, isolated from marine sediment.</title>
        <authorList>
            <person name="Feng X."/>
        </authorList>
    </citation>
    <scope>NUCLEOTIDE SEQUENCE</scope>
    <source>
        <strain evidence="2">NFK12</strain>
    </source>
</reference>
<dbReference type="InterPro" id="IPR037523">
    <property type="entry name" value="VOC_core"/>
</dbReference>
<organism evidence="2 3">
    <name type="scientific">Pelagicoccus enzymogenes</name>
    <dbReference type="NCBI Taxonomy" id="2773457"/>
    <lineage>
        <taxon>Bacteria</taxon>
        <taxon>Pseudomonadati</taxon>
        <taxon>Verrucomicrobiota</taxon>
        <taxon>Opitutia</taxon>
        <taxon>Puniceicoccales</taxon>
        <taxon>Pelagicoccaceae</taxon>
        <taxon>Pelagicoccus</taxon>
    </lineage>
</organism>
<sequence>MSEPTVNLSLTVKDGNKALDFYANAFGATELYRMPTPAGGVAHAEFQIGSSKIYLSDESEDWHAYAMPAGAKASCLFSIAVENCDEACAKALGAGAEVLNEPADMFWGARYAMVKDPFGYRWALTQIVEELSPEEMDRRAKEAVGFA</sequence>
<dbReference type="EMBL" id="JACYFG010000035">
    <property type="protein sequence ID" value="MBD5780184.1"/>
    <property type="molecule type" value="Genomic_DNA"/>
</dbReference>
<dbReference type="CDD" id="cd07246">
    <property type="entry name" value="VOC_like"/>
    <property type="match status" value="1"/>
</dbReference>
<dbReference type="PROSITE" id="PS51819">
    <property type="entry name" value="VOC"/>
    <property type="match status" value="1"/>
</dbReference>
<dbReference type="AlphaFoldDB" id="A0A927F989"/>
<evidence type="ECO:0000259" key="1">
    <source>
        <dbReference type="PROSITE" id="PS51819"/>
    </source>
</evidence>
<dbReference type="RefSeq" id="WP_191617297.1">
    <property type="nucleotide sequence ID" value="NZ_JACYFG010000035.1"/>
</dbReference>
<keyword evidence="3" id="KW-1185">Reference proteome</keyword>
<gene>
    <name evidence="2" type="ORF">IEN85_11835</name>
</gene>
<dbReference type="Proteomes" id="UP000622317">
    <property type="component" value="Unassembled WGS sequence"/>
</dbReference>
<evidence type="ECO:0000313" key="2">
    <source>
        <dbReference type="EMBL" id="MBD5780184.1"/>
    </source>
</evidence>
<dbReference type="PANTHER" id="PTHR34109">
    <property type="entry name" value="BNAUNNG04460D PROTEIN-RELATED"/>
    <property type="match status" value="1"/>
</dbReference>
<accession>A0A927F989</accession>
<protein>
    <submittedName>
        <fullName evidence="2">VOC family protein</fullName>
    </submittedName>
</protein>
<dbReference type="PANTHER" id="PTHR34109:SF1">
    <property type="entry name" value="VOC DOMAIN-CONTAINING PROTEIN"/>
    <property type="match status" value="1"/>
</dbReference>
<dbReference type="SUPFAM" id="SSF54593">
    <property type="entry name" value="Glyoxalase/Bleomycin resistance protein/Dihydroxybiphenyl dioxygenase"/>
    <property type="match status" value="1"/>
</dbReference>
<dbReference type="Pfam" id="PF00903">
    <property type="entry name" value="Glyoxalase"/>
    <property type="match status" value="1"/>
</dbReference>
<dbReference type="InterPro" id="IPR004360">
    <property type="entry name" value="Glyas_Fos-R_dOase_dom"/>
</dbReference>
<name>A0A927F989_9BACT</name>
<dbReference type="Gene3D" id="3.30.720.120">
    <property type="match status" value="1"/>
</dbReference>
<dbReference type="Gene3D" id="3.30.720.110">
    <property type="match status" value="1"/>
</dbReference>
<dbReference type="InterPro" id="IPR029068">
    <property type="entry name" value="Glyas_Bleomycin-R_OHBP_Dase"/>
</dbReference>
<feature type="domain" description="VOC" evidence="1">
    <location>
        <begin position="4"/>
        <end position="127"/>
    </location>
</feature>
<comment type="caution">
    <text evidence="2">The sequence shown here is derived from an EMBL/GenBank/DDBJ whole genome shotgun (WGS) entry which is preliminary data.</text>
</comment>
<evidence type="ECO:0000313" key="3">
    <source>
        <dbReference type="Proteomes" id="UP000622317"/>
    </source>
</evidence>
<proteinExistence type="predicted"/>